<feature type="compositionally biased region" description="Polar residues" evidence="1">
    <location>
        <begin position="542"/>
        <end position="552"/>
    </location>
</feature>
<dbReference type="AlphaFoldDB" id="A0A543IC20"/>
<dbReference type="InterPro" id="IPR009839">
    <property type="entry name" value="SseB_N"/>
</dbReference>
<evidence type="ECO:0000256" key="1">
    <source>
        <dbReference type="SAM" id="MobiDB-lite"/>
    </source>
</evidence>
<feature type="region of interest" description="Disordered" evidence="1">
    <location>
        <begin position="398"/>
        <end position="586"/>
    </location>
</feature>
<dbReference type="Proteomes" id="UP000316706">
    <property type="component" value="Unassembled WGS sequence"/>
</dbReference>
<evidence type="ECO:0000313" key="4">
    <source>
        <dbReference type="EMBL" id="TQM68102.1"/>
    </source>
</evidence>
<evidence type="ECO:0000259" key="3">
    <source>
        <dbReference type="Pfam" id="PF22552"/>
    </source>
</evidence>
<feature type="compositionally biased region" description="Basic and acidic residues" evidence="1">
    <location>
        <begin position="553"/>
        <end position="567"/>
    </location>
</feature>
<dbReference type="InterPro" id="IPR054344">
    <property type="entry name" value="TY-Chap_N"/>
</dbReference>
<dbReference type="EMBL" id="VFPO01000001">
    <property type="protein sequence ID" value="TQM68102.1"/>
    <property type="molecule type" value="Genomic_DNA"/>
</dbReference>
<feature type="region of interest" description="Disordered" evidence="1">
    <location>
        <begin position="326"/>
        <end position="385"/>
    </location>
</feature>
<organism evidence="4 5">
    <name type="scientific">Actinomadura hallensis</name>
    <dbReference type="NCBI Taxonomy" id="337895"/>
    <lineage>
        <taxon>Bacteria</taxon>
        <taxon>Bacillati</taxon>
        <taxon>Actinomycetota</taxon>
        <taxon>Actinomycetes</taxon>
        <taxon>Streptosporangiales</taxon>
        <taxon>Thermomonosporaceae</taxon>
        <taxon>Actinomadura</taxon>
    </lineage>
</organism>
<feature type="compositionally biased region" description="Low complexity" evidence="1">
    <location>
        <begin position="492"/>
        <end position="503"/>
    </location>
</feature>
<feature type="domain" description="TY-Chap N-terminal" evidence="3">
    <location>
        <begin position="3"/>
        <end position="129"/>
    </location>
</feature>
<proteinExistence type="predicted"/>
<dbReference type="Pfam" id="PF22552">
    <property type="entry name" value="TY-Chap3"/>
    <property type="match status" value="1"/>
</dbReference>
<keyword evidence="5" id="KW-1185">Reference proteome</keyword>
<feature type="compositionally biased region" description="Basic and acidic residues" evidence="1">
    <location>
        <begin position="371"/>
        <end position="385"/>
    </location>
</feature>
<comment type="caution">
    <text evidence="4">The sequence shown here is derived from an EMBL/GenBank/DDBJ whole genome shotgun (WGS) entry which is preliminary data.</text>
</comment>
<protein>
    <submittedName>
        <fullName evidence="4">Type III secretion system (T3SS) SseB-like protein</fullName>
    </submittedName>
</protein>
<feature type="compositionally biased region" description="Pro residues" evidence="1">
    <location>
        <begin position="181"/>
        <end position="206"/>
    </location>
</feature>
<name>A0A543IC20_9ACTN</name>
<reference evidence="4 5" key="1">
    <citation type="submission" date="2019-06" db="EMBL/GenBank/DDBJ databases">
        <title>Sequencing the genomes of 1000 actinobacteria strains.</title>
        <authorList>
            <person name="Klenk H.-P."/>
        </authorList>
    </citation>
    <scope>NUCLEOTIDE SEQUENCE [LARGE SCALE GENOMIC DNA]</scope>
    <source>
        <strain evidence="4 5">DSM 45043</strain>
    </source>
</reference>
<evidence type="ECO:0000259" key="2">
    <source>
        <dbReference type="Pfam" id="PF07179"/>
    </source>
</evidence>
<feature type="domain" description="SseB protein N-terminal" evidence="2">
    <location>
        <begin position="216"/>
        <end position="320"/>
    </location>
</feature>
<sequence>MLEWSEFARRLGRELAGLERDTILIVREREESRHYVQAMREPDRLYAEAVSNNFLEGPLLLTLADEEVMSEAGWRPPADPAPRNWWTELPEFGTPGGMQSVTEADFARLADVMVTALRDVQGVRRPSDLVYESFHRHGTGLIELPDFGIEVADPSRVNERRSSSGETSGPIPAVAGGPAPGGGPLPAGTPPGEPPVPPHQVPPAAPAGPDLLELRLAEAKANGDSGTYFRLLADADLVLPATAPAVEDPDRAELPTIVIGSDTYVTVFTSPAALARTGDRHPGLYRRTTFGELAAAWPDPAWRLAINWGLPSEVLLDSSVVPRLHGGADTAPPPVQDAPNPYGKVDPNALAGPNPVVGGSVLSANGALPSPHDEGPAREDDDSHTAVDPFTAADLQAALDAGGPGKPAPAEAAPAADPEPEPPAMEPPAMEASAPESPAPQRIAEPEPAEPDPLRPESLRPDPLRPDPLQPEPLRPDPVRQEPVRPDHVRQEPVQQEPVQSEQARPEPAPADVPAESPQPDPLQPETAQPEHGRPGPLRADTVQSERPQSEQVRPERVQPEQVRSERVQQPPGIPIRPPHGTRLWRWTGEGEETPLAVYDAVGGVWAPVRADAVQAPRTE</sequence>
<feature type="compositionally biased region" description="Basic and acidic residues" evidence="1">
    <location>
        <begin position="452"/>
        <end position="465"/>
    </location>
</feature>
<feature type="compositionally biased region" description="Basic and acidic residues" evidence="1">
    <location>
        <begin position="474"/>
        <end position="491"/>
    </location>
</feature>
<dbReference type="Pfam" id="PF07179">
    <property type="entry name" value="SseB"/>
    <property type="match status" value="1"/>
</dbReference>
<feature type="compositionally biased region" description="Pro residues" evidence="1">
    <location>
        <begin position="507"/>
        <end position="523"/>
    </location>
</feature>
<dbReference type="RefSeq" id="WP_246077211.1">
    <property type="nucleotide sequence ID" value="NZ_VFPO01000001.1"/>
</dbReference>
<feature type="region of interest" description="Disordered" evidence="1">
    <location>
        <begin position="156"/>
        <end position="208"/>
    </location>
</feature>
<gene>
    <name evidence="4" type="ORF">FHX41_1735</name>
</gene>
<accession>A0A543IC20</accession>
<feature type="compositionally biased region" description="Low complexity" evidence="1">
    <location>
        <begin position="427"/>
        <end position="440"/>
    </location>
</feature>
<evidence type="ECO:0000313" key="5">
    <source>
        <dbReference type="Proteomes" id="UP000316706"/>
    </source>
</evidence>